<dbReference type="InterPro" id="IPR006035">
    <property type="entry name" value="Ureohydrolase"/>
</dbReference>
<dbReference type="PANTHER" id="PTHR11358:SF26">
    <property type="entry name" value="GUANIDINO ACID HYDROLASE, MITOCHONDRIAL"/>
    <property type="match status" value="1"/>
</dbReference>
<feature type="binding site" evidence="3">
    <location>
        <position position="238"/>
    </location>
    <ligand>
        <name>Mn(2+)</name>
        <dbReference type="ChEBI" id="CHEBI:29035"/>
        <label>1</label>
    </ligand>
</feature>
<name>A0A3A0VMZ4_STAGA</name>
<accession>A0A3A0VMZ4</accession>
<evidence type="ECO:0000256" key="3">
    <source>
        <dbReference type="PIRSR" id="PIRSR036979-1"/>
    </source>
</evidence>
<feature type="binding site" evidence="3">
    <location>
        <position position="120"/>
    </location>
    <ligand>
        <name>Mn(2+)</name>
        <dbReference type="ChEBI" id="CHEBI:29035"/>
        <label>1</label>
    </ligand>
</feature>
<feature type="binding site" evidence="3">
    <location>
        <position position="144"/>
    </location>
    <ligand>
        <name>Mn(2+)</name>
        <dbReference type="ChEBI" id="CHEBI:29035"/>
        <label>1</label>
    </ligand>
</feature>
<evidence type="ECO:0000256" key="1">
    <source>
        <dbReference type="ARBA" id="ARBA00022723"/>
    </source>
</evidence>
<dbReference type="InterPro" id="IPR023696">
    <property type="entry name" value="Ureohydrolase_dom_sf"/>
</dbReference>
<sequence>MKDNIYGNIPCFLNSKNLTKSPTLDTDVIIYGAPFEGESTWGDYTGVELGPKQIRFSSARYSLYLPELNHINISEHLSLGDVGDVPFVAHDNKQSYENIEEFVKPLWDSGKFLVGFGGEHGVTYPILKSLTETTGKKVGIIHLDAHYDNMPDYEGEIYARNTPFMHLYHTNGIRNESIIHTGIHGPRNKPETGQYANEAGAVTITINDIRAATNLKQFAKDIYKQASKDVDVVYLTICSDVLDFAFNPGGPVDGNGMTSYELLTMIYEFGTLGLCGMDYVEVYPMNDPNQNSSHFVSTAVLYVLAGHVAYLNKTK</sequence>
<evidence type="ECO:0000313" key="5">
    <source>
        <dbReference type="EMBL" id="RIP36107.1"/>
    </source>
</evidence>
<dbReference type="Proteomes" id="UP000265541">
    <property type="component" value="Unassembled WGS sequence"/>
</dbReference>
<dbReference type="PIRSF" id="PIRSF036979">
    <property type="entry name" value="Arginase"/>
    <property type="match status" value="1"/>
</dbReference>
<keyword evidence="2" id="KW-0378">Hydrolase</keyword>
<dbReference type="GO" id="GO:0008783">
    <property type="term" value="F:agmatinase activity"/>
    <property type="evidence" value="ECO:0007669"/>
    <property type="project" value="TreeGrafter"/>
</dbReference>
<gene>
    <name evidence="5" type="ORF">BUZ14_05500</name>
</gene>
<keyword evidence="1 3" id="KW-0479">Metal-binding</keyword>
<dbReference type="CDD" id="cd09990">
    <property type="entry name" value="Agmatinase-like"/>
    <property type="match status" value="1"/>
</dbReference>
<protein>
    <submittedName>
        <fullName evidence="5">Agmatinase</fullName>
    </submittedName>
</protein>
<dbReference type="SUPFAM" id="SSF52768">
    <property type="entry name" value="Arginase/deacetylase"/>
    <property type="match status" value="1"/>
</dbReference>
<dbReference type="AlphaFoldDB" id="A0A3A0VMZ4"/>
<evidence type="ECO:0000256" key="2">
    <source>
        <dbReference type="ARBA" id="ARBA00022801"/>
    </source>
</evidence>
<dbReference type="Pfam" id="PF00491">
    <property type="entry name" value="Arginase"/>
    <property type="match status" value="1"/>
</dbReference>
<comment type="cofactor">
    <cofactor evidence="3">
        <name>Mn(2+)</name>
        <dbReference type="ChEBI" id="CHEBI:29035"/>
    </cofactor>
    <text evidence="3">Binds 2 manganese ions per subunit.</text>
</comment>
<comment type="caution">
    <text evidence="5">The sequence shown here is derived from an EMBL/GenBank/DDBJ whole genome shotgun (WGS) entry which is preliminary data.</text>
</comment>
<feature type="binding site" evidence="3">
    <location>
        <position position="148"/>
    </location>
    <ligand>
        <name>Mn(2+)</name>
        <dbReference type="ChEBI" id="CHEBI:29035"/>
        <label>1</label>
    </ligand>
</feature>
<proteinExistence type="inferred from homology"/>
<organism evidence="5 6">
    <name type="scientific">Staphylococcus gallinarum</name>
    <dbReference type="NCBI Taxonomy" id="1293"/>
    <lineage>
        <taxon>Bacteria</taxon>
        <taxon>Bacillati</taxon>
        <taxon>Bacillota</taxon>
        <taxon>Bacilli</taxon>
        <taxon>Bacillales</taxon>
        <taxon>Staphylococcaceae</taxon>
        <taxon>Staphylococcus</taxon>
    </lineage>
</organism>
<dbReference type="PANTHER" id="PTHR11358">
    <property type="entry name" value="ARGINASE/AGMATINASE"/>
    <property type="match status" value="1"/>
</dbReference>
<dbReference type="RefSeq" id="WP_119484876.1">
    <property type="nucleotide sequence ID" value="NZ_QYJN01000002.1"/>
</dbReference>
<evidence type="ECO:0000256" key="4">
    <source>
        <dbReference type="PROSITE-ProRule" id="PRU00742"/>
    </source>
</evidence>
<feature type="binding site" evidence="3">
    <location>
        <position position="146"/>
    </location>
    <ligand>
        <name>Mn(2+)</name>
        <dbReference type="ChEBI" id="CHEBI:29035"/>
        <label>1</label>
    </ligand>
</feature>
<comment type="similarity">
    <text evidence="4">Belongs to the arginase family.</text>
</comment>
<evidence type="ECO:0000313" key="6">
    <source>
        <dbReference type="Proteomes" id="UP000265541"/>
    </source>
</evidence>
<feature type="binding site" evidence="3">
    <location>
        <position position="240"/>
    </location>
    <ligand>
        <name>Mn(2+)</name>
        <dbReference type="ChEBI" id="CHEBI:29035"/>
        <label>1</label>
    </ligand>
</feature>
<dbReference type="GO" id="GO:0033389">
    <property type="term" value="P:putrescine biosynthetic process from arginine, via agmatine"/>
    <property type="evidence" value="ECO:0007669"/>
    <property type="project" value="TreeGrafter"/>
</dbReference>
<dbReference type="PROSITE" id="PS51409">
    <property type="entry name" value="ARGINASE_2"/>
    <property type="match status" value="1"/>
</dbReference>
<dbReference type="EMBL" id="QYJN01000002">
    <property type="protein sequence ID" value="RIP36107.1"/>
    <property type="molecule type" value="Genomic_DNA"/>
</dbReference>
<reference evidence="5 6" key="1">
    <citation type="journal article" date="2016" name="Front. Microbiol.">
        <title>Comprehensive Phylogenetic Analysis of Bovine Non-aureus Staphylococci Species Based on Whole-Genome Sequencing.</title>
        <authorList>
            <person name="Naushad S."/>
            <person name="Barkema H.W."/>
            <person name="Luby C."/>
            <person name="Condas L.A."/>
            <person name="Nobrega D.B."/>
            <person name="Carson D.A."/>
            <person name="De Buck J."/>
        </authorList>
    </citation>
    <scope>NUCLEOTIDE SEQUENCE [LARGE SCALE GENOMIC DNA]</scope>
    <source>
        <strain evidence="5 6">SNUC 4781</strain>
    </source>
</reference>
<dbReference type="Gene3D" id="3.40.800.10">
    <property type="entry name" value="Ureohydrolase domain"/>
    <property type="match status" value="1"/>
</dbReference>
<dbReference type="GO" id="GO:0046872">
    <property type="term" value="F:metal ion binding"/>
    <property type="evidence" value="ECO:0007669"/>
    <property type="project" value="UniProtKB-KW"/>
</dbReference>
<dbReference type="OrthoDB" id="9788689at2"/>
<keyword evidence="3" id="KW-0464">Manganese</keyword>